<keyword evidence="3" id="KW-1185">Reference proteome</keyword>
<dbReference type="AlphaFoldDB" id="A0A1G7C6S1"/>
<organism evidence="2 3">
    <name type="scientific">Mucilaginibacter pineti</name>
    <dbReference type="NCBI Taxonomy" id="1391627"/>
    <lineage>
        <taxon>Bacteria</taxon>
        <taxon>Pseudomonadati</taxon>
        <taxon>Bacteroidota</taxon>
        <taxon>Sphingobacteriia</taxon>
        <taxon>Sphingobacteriales</taxon>
        <taxon>Sphingobacteriaceae</taxon>
        <taxon>Mucilaginibacter</taxon>
    </lineage>
</organism>
<dbReference type="Proteomes" id="UP000199072">
    <property type="component" value="Unassembled WGS sequence"/>
</dbReference>
<name>A0A1G7C6S1_9SPHI</name>
<dbReference type="EMBL" id="FNAI01000005">
    <property type="protein sequence ID" value="SDE34913.1"/>
    <property type="molecule type" value="Genomic_DNA"/>
</dbReference>
<feature type="domain" description="Metallo-beta-lactamase" evidence="1">
    <location>
        <begin position="27"/>
        <end position="80"/>
    </location>
</feature>
<dbReference type="PANTHER" id="PTHR30619">
    <property type="entry name" value="DNA INTERNALIZATION/COMPETENCE PROTEIN COMEC/REC2"/>
    <property type="match status" value="1"/>
</dbReference>
<dbReference type="InterPro" id="IPR036866">
    <property type="entry name" value="RibonucZ/Hydroxyglut_hydro"/>
</dbReference>
<dbReference type="InterPro" id="IPR052159">
    <property type="entry name" value="Competence_DNA_uptake"/>
</dbReference>
<accession>A0A1G7C6S1</accession>
<dbReference type="SUPFAM" id="SSF56281">
    <property type="entry name" value="Metallo-hydrolase/oxidoreductase"/>
    <property type="match status" value="1"/>
</dbReference>
<dbReference type="STRING" id="1391627.SAMN05216464_105306"/>
<dbReference type="RefSeq" id="WP_091149869.1">
    <property type="nucleotide sequence ID" value="NZ_FNAI01000005.1"/>
</dbReference>
<proteinExistence type="predicted"/>
<sequence>MIIRFIHAGCGDAIHIRFEERPDQFRNILIDGGTEKGDIYDKGLKKVLEGIAAAENEKIDLWIISHIDDDHIGGILRLLKDEETLDKLDLSQTQFWYNYAKYDYDTGIRTDQKKNVAQAIRLRDWLMSGSPVNQFITDAMVTLDLWGAKCSVLSPNQPMMERLLRLWSKEELVIRQQEVTGKKTASGNDYKTRLSDFDLTKEYIDQGEENNSSIAFALEYRGERILFSADAKAALLTAGLRRLGGGKPVLFKYVQVPHHGSKYNISDELLQLIDCREYIITGDGFNRSSLPNKYTLAKILCANTGQEVIFHLTEKNALTNSIFNVDKESTFDVRFPAPETNYLTFNLGDPACQA</sequence>
<reference evidence="2 3" key="1">
    <citation type="submission" date="2016-10" db="EMBL/GenBank/DDBJ databases">
        <authorList>
            <person name="de Groot N.N."/>
        </authorList>
    </citation>
    <scope>NUCLEOTIDE SEQUENCE [LARGE SCALE GENOMIC DNA]</scope>
    <source>
        <strain evidence="2 3">47C3B</strain>
    </source>
</reference>
<evidence type="ECO:0000313" key="3">
    <source>
        <dbReference type="Proteomes" id="UP000199072"/>
    </source>
</evidence>
<keyword evidence="2" id="KW-0378">Hydrolase</keyword>
<dbReference type="OrthoDB" id="418728at2"/>
<dbReference type="GO" id="GO:0016787">
    <property type="term" value="F:hydrolase activity"/>
    <property type="evidence" value="ECO:0007669"/>
    <property type="project" value="UniProtKB-KW"/>
</dbReference>
<evidence type="ECO:0000313" key="2">
    <source>
        <dbReference type="EMBL" id="SDE34913.1"/>
    </source>
</evidence>
<protein>
    <submittedName>
        <fullName evidence="2">Metal-dependent hydrolase, beta-lactamase superfamily II</fullName>
    </submittedName>
</protein>
<evidence type="ECO:0000259" key="1">
    <source>
        <dbReference type="Pfam" id="PF00753"/>
    </source>
</evidence>
<dbReference type="PANTHER" id="PTHR30619:SF1">
    <property type="entry name" value="RECOMBINATION PROTEIN 2"/>
    <property type="match status" value="1"/>
</dbReference>
<dbReference type="InterPro" id="IPR001279">
    <property type="entry name" value="Metallo-B-lactamas"/>
</dbReference>
<gene>
    <name evidence="2" type="ORF">SAMN05216464_105306</name>
</gene>
<dbReference type="Pfam" id="PF00753">
    <property type="entry name" value="Lactamase_B"/>
    <property type="match status" value="1"/>
</dbReference>
<dbReference type="Gene3D" id="3.60.15.10">
    <property type="entry name" value="Ribonuclease Z/Hydroxyacylglutathione hydrolase-like"/>
    <property type="match status" value="1"/>
</dbReference>